<gene>
    <name evidence="2" type="ORF">BDDG_12469</name>
</gene>
<feature type="compositionally biased region" description="Polar residues" evidence="1">
    <location>
        <begin position="19"/>
        <end position="29"/>
    </location>
</feature>
<dbReference type="PANTHER" id="PTHR42345">
    <property type="entry name" value="TPR_REGION DOMAIN-CONTAINING PROTEIN"/>
    <property type="match status" value="1"/>
</dbReference>
<dbReference type="OrthoDB" id="20872at2759"/>
<dbReference type="AlphaFoldDB" id="A0A0J9EPL2"/>
<dbReference type="Proteomes" id="UP000007802">
    <property type="component" value="Unassembled WGS sequence"/>
</dbReference>
<reference evidence="2" key="1">
    <citation type="submission" date="2010-03" db="EMBL/GenBank/DDBJ databases">
        <title>Annotation of Blastomyces dermatitidis strain ATCC 18188.</title>
        <authorList>
            <consortium name="The Broad Institute Genome Sequencing Platform"/>
            <consortium name="Broad Institute Genome Sequencing Center for Infectious Disease."/>
            <person name="Cuomo C."/>
            <person name="Klein B."/>
            <person name="Sullivan T."/>
            <person name="Heitman J."/>
            <person name="Young S."/>
            <person name="Zeng Q."/>
            <person name="Gargeya S."/>
            <person name="Alvarado L."/>
            <person name="Berlin A.M."/>
            <person name="Chapman S.B."/>
            <person name="Chen Z."/>
            <person name="Freedman E."/>
            <person name="Gellesch M."/>
            <person name="Goldberg J."/>
            <person name="Griggs A."/>
            <person name="Gujja S."/>
            <person name="Heilman E."/>
            <person name="Heiman D."/>
            <person name="Howarth C."/>
            <person name="Mehta T."/>
            <person name="Neiman D."/>
            <person name="Pearson M."/>
            <person name="Roberts A."/>
            <person name="Saif S."/>
            <person name="Shea T."/>
            <person name="Shenoy N."/>
            <person name="Sisk P."/>
            <person name="Stolte C."/>
            <person name="Sykes S."/>
            <person name="White J."/>
            <person name="Yandava C."/>
            <person name="Haas B."/>
            <person name="Nusbaum C."/>
            <person name="Birren B."/>
        </authorList>
    </citation>
    <scope>NUCLEOTIDE SEQUENCE</scope>
    <source>
        <strain evidence="2">ATCC 18188</strain>
    </source>
</reference>
<sequence>MQKPLRAQELPSGHPDNPHSVSAPISSVSKPGVPGDVQEEYQSATNLHERKGATDSLSEDELKYLFFGAPHFLLEKGHCSWWYPHVIFPWDYSSRIRNLADRRALQHPSFMPSTLHAHIPVTSNGAGIQIYPDALTERHGSRPPSFDIGVFEIPNMHSSRAKEAGCIGSRNFIGATDCIAPGPRGKDDPYTDYRPNITLERLKLVAAGPSAWNRIGVRNCSMKTITERL</sequence>
<evidence type="ECO:0000313" key="2">
    <source>
        <dbReference type="EMBL" id="KMW67957.1"/>
    </source>
</evidence>
<accession>A0A0J9EPL2</accession>
<dbReference type="PANTHER" id="PTHR42345:SF2">
    <property type="entry name" value="HELICASE-LIKE PROTEIN"/>
    <property type="match status" value="1"/>
</dbReference>
<protein>
    <submittedName>
        <fullName evidence="2">Uncharacterized protein</fullName>
    </submittedName>
</protein>
<name>A0A0J9EPL2_AJEDA</name>
<dbReference type="EMBL" id="GG749441">
    <property type="protein sequence ID" value="KMW67957.1"/>
    <property type="molecule type" value="Genomic_DNA"/>
</dbReference>
<proteinExistence type="predicted"/>
<evidence type="ECO:0000256" key="1">
    <source>
        <dbReference type="SAM" id="MobiDB-lite"/>
    </source>
</evidence>
<organism evidence="2">
    <name type="scientific">Ajellomyces dermatitidis (strain ATCC 18188 / CBS 674.68)</name>
    <name type="common">Blastomyces dermatitidis</name>
    <dbReference type="NCBI Taxonomy" id="653446"/>
    <lineage>
        <taxon>Eukaryota</taxon>
        <taxon>Fungi</taxon>
        <taxon>Dikarya</taxon>
        <taxon>Ascomycota</taxon>
        <taxon>Pezizomycotina</taxon>
        <taxon>Eurotiomycetes</taxon>
        <taxon>Eurotiomycetidae</taxon>
        <taxon>Onygenales</taxon>
        <taxon>Ajellomycetaceae</taxon>
        <taxon>Blastomyces</taxon>
    </lineage>
</organism>
<feature type="region of interest" description="Disordered" evidence="1">
    <location>
        <begin position="1"/>
        <end position="37"/>
    </location>
</feature>